<dbReference type="PROSITE" id="PS50110">
    <property type="entry name" value="RESPONSE_REGULATORY"/>
    <property type="match status" value="1"/>
</dbReference>
<proteinExistence type="predicted"/>
<evidence type="ECO:0000313" key="21">
    <source>
        <dbReference type="Proteomes" id="UP000389128"/>
    </source>
</evidence>
<evidence type="ECO:0000259" key="18">
    <source>
        <dbReference type="PROSITE" id="PS50109"/>
    </source>
</evidence>
<evidence type="ECO:0000259" key="19">
    <source>
        <dbReference type="PROSITE" id="PS50110"/>
    </source>
</evidence>
<dbReference type="Gene3D" id="3.30.565.10">
    <property type="entry name" value="Histidine kinase-like ATPase, C-terminal domain"/>
    <property type="match status" value="1"/>
</dbReference>
<dbReference type="RefSeq" id="WP_148577629.1">
    <property type="nucleotide sequence ID" value="NZ_SDKK01000003.1"/>
</dbReference>
<dbReference type="InterPro" id="IPR003594">
    <property type="entry name" value="HATPase_dom"/>
</dbReference>
<accession>A0A6C2D5H8</accession>
<protein>
    <recommendedName>
        <fullName evidence="13">Virulence sensor protein BvgS</fullName>
        <ecNumber evidence="3">2.7.13.3</ecNumber>
    </recommendedName>
</protein>
<dbReference type="PRINTS" id="PR00344">
    <property type="entry name" value="BCTRLSENSOR"/>
</dbReference>
<dbReference type="SUPFAM" id="SSF47226">
    <property type="entry name" value="Histidine-containing phosphotransfer domain, HPT domain"/>
    <property type="match status" value="1"/>
</dbReference>
<dbReference type="SUPFAM" id="SSF47384">
    <property type="entry name" value="Homodimeric domain of signal transducing histidine kinase"/>
    <property type="match status" value="1"/>
</dbReference>
<sequence>MSADEPLLKRYRKSAIAFAIFIAYAVGLLFYNLGLQQRLEQNLLDAARLELEKEAGGLSYYFSERRNDLADLAASEVVANYFSSHDLGMSVEYGLSINIQAVADKFEHLLEQKRLGAVRIYGHMALIDVTGQLIGQSGAGQQDWREDFTHLAPQLNDTPNVTLLTSGDQLRFSSPVRLKEKLRGYVIAYSPVIALESRSATPAPRRPEAILVTATGEPVSKIDPEVFFRPELTQLFAGMRFNDTRQNLDLPTTGQDRAIAAIKQGIEGSPLSLAALITKRELEAQSIPSLLLVAVGAIPLAALFIVILELRQRRRAEQANENARTEAERLARVRSEFLANMSHEIRTPLNAILGLAQLGQLGSSGRRAEQHFVRIIESGQHLLAIINDILDYSKIEAGKLSVERIGFDPGHVIDSAVTLTAERAFSSGLDFRVIEEPLPIHCEGDPLRLSQVLVNLLGNAIKFTECGSITLDARVENDMLRLQISDTGIGMSPEQIGRLFQPFEQADGSTTRRFGGTGLGLSISARIVEAMSGSIQVHSTPEAGSTFTVRIPLVAARFDDSPPPAGQLVLAGLPGHESGPLLAGLSDRGIHASIIDTPATELTGKATVVVDARLAEGSSTWREWLGNLRASGHRTALVGRLEEIDSASLQDSLSGRLPLLERPLRVRHFVNCLRNPEVIAATRPASMQLGGYSILAVDDNEINRMVLVSLLENEGARVDCEASGADTLARLQRSPANYYDIVLTDIQMPAMDGYELTRRIHANHPALPVLGLTAHAGAETRARCLAAGILAHIPKPLALNVLITEIQLHSRHPATNLTASEPMPSPAPPAPPPADSPLPTGLIDWNALEIQFRGKTSFVTRLASKALTNYQASSVRLHAIAAGEGELSELSFVAHSIKGTAGTLKAAAVHELATSTDQAARDGAPASRQLAGQLAEQVDAMVRELEARIRE</sequence>
<dbReference type="PANTHER" id="PTHR45339:SF1">
    <property type="entry name" value="HYBRID SIGNAL TRANSDUCTION HISTIDINE KINASE J"/>
    <property type="match status" value="1"/>
</dbReference>
<feature type="region of interest" description="Disordered" evidence="16">
    <location>
        <begin position="815"/>
        <end position="835"/>
    </location>
</feature>
<name>A0A6C2D5H8_9RHOO</name>
<evidence type="ECO:0000256" key="13">
    <source>
        <dbReference type="ARBA" id="ARBA00070152"/>
    </source>
</evidence>
<dbReference type="InterPro" id="IPR036097">
    <property type="entry name" value="HisK_dim/P_sf"/>
</dbReference>
<evidence type="ECO:0000313" key="20">
    <source>
        <dbReference type="EMBL" id="TYC61094.1"/>
    </source>
</evidence>
<keyword evidence="15" id="KW-0175">Coiled coil</keyword>
<dbReference type="FunFam" id="3.30.565.10:FF:000010">
    <property type="entry name" value="Sensor histidine kinase RcsC"/>
    <property type="match status" value="1"/>
</dbReference>
<keyword evidence="6 17" id="KW-0812">Transmembrane</keyword>
<feature type="coiled-coil region" evidence="15">
    <location>
        <begin position="308"/>
        <end position="336"/>
    </location>
</feature>
<evidence type="ECO:0000256" key="10">
    <source>
        <dbReference type="ARBA" id="ARBA00023012"/>
    </source>
</evidence>
<keyword evidence="20" id="KW-0808">Transferase</keyword>
<evidence type="ECO:0000256" key="4">
    <source>
        <dbReference type="ARBA" id="ARBA00022475"/>
    </source>
</evidence>
<comment type="function">
    <text evidence="12">Member of the two-component regulatory system BvgS/BvgA. Phosphorylates BvgA via a four-step phosphorelay in response to environmental signals.</text>
</comment>
<comment type="subcellular location">
    <subcellularLocation>
        <location evidence="2">Cell membrane</location>
        <topology evidence="2">Multi-pass membrane protein</topology>
    </subcellularLocation>
</comment>
<evidence type="ECO:0000256" key="14">
    <source>
        <dbReference type="PROSITE-ProRule" id="PRU00169"/>
    </source>
</evidence>
<keyword evidence="4" id="KW-1003">Cell membrane</keyword>
<dbReference type="InterPro" id="IPR004358">
    <property type="entry name" value="Sig_transdc_His_kin-like_C"/>
</dbReference>
<evidence type="ECO:0000256" key="2">
    <source>
        <dbReference type="ARBA" id="ARBA00004651"/>
    </source>
</evidence>
<dbReference type="CDD" id="cd16922">
    <property type="entry name" value="HATPase_EvgS-ArcB-TorS-like"/>
    <property type="match status" value="1"/>
</dbReference>
<evidence type="ECO:0000256" key="12">
    <source>
        <dbReference type="ARBA" id="ARBA00058004"/>
    </source>
</evidence>
<evidence type="ECO:0000256" key="9">
    <source>
        <dbReference type="ARBA" id="ARBA00022989"/>
    </source>
</evidence>
<dbReference type="Pfam" id="PF02518">
    <property type="entry name" value="HATPase_c"/>
    <property type="match status" value="1"/>
</dbReference>
<dbReference type="InterPro" id="IPR005467">
    <property type="entry name" value="His_kinase_dom"/>
</dbReference>
<feature type="modified residue" description="4-aspartylphosphate" evidence="14">
    <location>
        <position position="745"/>
    </location>
</feature>
<dbReference type="EC" id="2.7.13.3" evidence="3"/>
<keyword evidence="10" id="KW-0902">Two-component regulatory system</keyword>
<dbReference type="Gene3D" id="3.40.50.2300">
    <property type="match status" value="1"/>
</dbReference>
<dbReference type="SMART" id="SM00387">
    <property type="entry name" value="HATPase_c"/>
    <property type="match status" value="1"/>
</dbReference>
<evidence type="ECO:0000256" key="15">
    <source>
        <dbReference type="SAM" id="Coils"/>
    </source>
</evidence>
<dbReference type="PROSITE" id="PS50109">
    <property type="entry name" value="HIS_KIN"/>
    <property type="match status" value="1"/>
</dbReference>
<keyword evidence="8" id="KW-0067">ATP-binding</keyword>
<dbReference type="Proteomes" id="UP000389128">
    <property type="component" value="Unassembled WGS sequence"/>
</dbReference>
<dbReference type="InterPro" id="IPR036641">
    <property type="entry name" value="HPT_dom_sf"/>
</dbReference>
<dbReference type="SMART" id="SM00448">
    <property type="entry name" value="REC"/>
    <property type="match status" value="1"/>
</dbReference>
<dbReference type="EMBL" id="SDKK01000003">
    <property type="protein sequence ID" value="TYC61094.1"/>
    <property type="molecule type" value="Genomic_DNA"/>
</dbReference>
<reference evidence="20 21" key="1">
    <citation type="submission" date="2019-01" db="EMBL/GenBank/DDBJ databases">
        <title>Zoogloea oleivorans genome sequencing and assembly.</title>
        <authorList>
            <person name="Tancsics A."/>
            <person name="Farkas M."/>
            <person name="Kriszt B."/>
            <person name="Maroti G."/>
            <person name="Horvath B."/>
        </authorList>
    </citation>
    <scope>NUCLEOTIDE SEQUENCE [LARGE SCALE GENOMIC DNA]</scope>
    <source>
        <strain evidence="20 21">Buc</strain>
    </source>
</reference>
<dbReference type="GO" id="GO:0005524">
    <property type="term" value="F:ATP binding"/>
    <property type="evidence" value="ECO:0007669"/>
    <property type="project" value="UniProtKB-KW"/>
</dbReference>
<gene>
    <name evidence="20" type="ORF">ETQ85_03295</name>
</gene>
<organism evidence="20 21">
    <name type="scientific">Zoogloea oleivorans</name>
    <dbReference type="NCBI Taxonomy" id="1552750"/>
    <lineage>
        <taxon>Bacteria</taxon>
        <taxon>Pseudomonadati</taxon>
        <taxon>Pseudomonadota</taxon>
        <taxon>Betaproteobacteria</taxon>
        <taxon>Rhodocyclales</taxon>
        <taxon>Zoogloeaceae</taxon>
        <taxon>Zoogloea</taxon>
    </lineage>
</organism>
<comment type="catalytic activity">
    <reaction evidence="1">
        <text>ATP + protein L-histidine = ADP + protein N-phospho-L-histidine.</text>
        <dbReference type="EC" id="2.7.13.3"/>
    </reaction>
</comment>
<dbReference type="GO" id="GO:0000155">
    <property type="term" value="F:phosphorelay sensor kinase activity"/>
    <property type="evidence" value="ECO:0007669"/>
    <property type="project" value="InterPro"/>
</dbReference>
<feature type="domain" description="Response regulatory" evidence="19">
    <location>
        <begin position="693"/>
        <end position="810"/>
    </location>
</feature>
<keyword evidence="20" id="KW-0418">Kinase</keyword>
<dbReference type="InterPro" id="IPR003661">
    <property type="entry name" value="HisK_dim/P_dom"/>
</dbReference>
<dbReference type="InterPro" id="IPR001789">
    <property type="entry name" value="Sig_transdc_resp-reg_receiver"/>
</dbReference>
<evidence type="ECO:0000256" key="8">
    <source>
        <dbReference type="ARBA" id="ARBA00022840"/>
    </source>
</evidence>
<evidence type="ECO:0000256" key="17">
    <source>
        <dbReference type="SAM" id="Phobius"/>
    </source>
</evidence>
<dbReference type="AlphaFoldDB" id="A0A6C2D5H8"/>
<keyword evidence="7" id="KW-0547">Nucleotide-binding</keyword>
<dbReference type="PANTHER" id="PTHR45339">
    <property type="entry name" value="HYBRID SIGNAL TRANSDUCTION HISTIDINE KINASE J"/>
    <property type="match status" value="1"/>
</dbReference>
<evidence type="ECO:0000256" key="1">
    <source>
        <dbReference type="ARBA" id="ARBA00000085"/>
    </source>
</evidence>
<keyword evidence="11 17" id="KW-0472">Membrane</keyword>
<dbReference type="CDD" id="cd00082">
    <property type="entry name" value="HisKA"/>
    <property type="match status" value="1"/>
</dbReference>
<dbReference type="Gene3D" id="1.10.287.130">
    <property type="match status" value="1"/>
</dbReference>
<feature type="domain" description="Histidine kinase" evidence="18">
    <location>
        <begin position="340"/>
        <end position="555"/>
    </location>
</feature>
<feature type="transmembrane region" description="Helical" evidence="17">
    <location>
        <begin position="15"/>
        <end position="33"/>
    </location>
</feature>
<dbReference type="InterPro" id="IPR036890">
    <property type="entry name" value="HATPase_C_sf"/>
</dbReference>
<dbReference type="GO" id="GO:0005886">
    <property type="term" value="C:plasma membrane"/>
    <property type="evidence" value="ECO:0007669"/>
    <property type="project" value="UniProtKB-SubCell"/>
</dbReference>
<dbReference type="InterPro" id="IPR011006">
    <property type="entry name" value="CheY-like_superfamily"/>
</dbReference>
<evidence type="ECO:0000256" key="6">
    <source>
        <dbReference type="ARBA" id="ARBA00022692"/>
    </source>
</evidence>
<evidence type="ECO:0000256" key="7">
    <source>
        <dbReference type="ARBA" id="ARBA00022741"/>
    </source>
</evidence>
<dbReference type="CDD" id="cd17546">
    <property type="entry name" value="REC_hyHK_CKI1_RcsC-like"/>
    <property type="match status" value="1"/>
</dbReference>
<keyword evidence="9 17" id="KW-1133">Transmembrane helix</keyword>
<feature type="compositionally biased region" description="Pro residues" evidence="16">
    <location>
        <begin position="823"/>
        <end position="835"/>
    </location>
</feature>
<keyword evidence="5 14" id="KW-0597">Phosphoprotein</keyword>
<dbReference type="InterPro" id="IPR008207">
    <property type="entry name" value="Sig_transdc_His_kin_Hpt_dom"/>
</dbReference>
<dbReference type="Pfam" id="PF00512">
    <property type="entry name" value="HisKA"/>
    <property type="match status" value="1"/>
</dbReference>
<evidence type="ECO:0000256" key="11">
    <source>
        <dbReference type="ARBA" id="ARBA00023136"/>
    </source>
</evidence>
<dbReference type="Pfam" id="PF00072">
    <property type="entry name" value="Response_reg"/>
    <property type="match status" value="1"/>
</dbReference>
<feature type="transmembrane region" description="Helical" evidence="17">
    <location>
        <begin position="289"/>
        <end position="308"/>
    </location>
</feature>
<dbReference type="SUPFAM" id="SSF52172">
    <property type="entry name" value="CheY-like"/>
    <property type="match status" value="1"/>
</dbReference>
<dbReference type="SMART" id="SM00388">
    <property type="entry name" value="HisKA"/>
    <property type="match status" value="1"/>
</dbReference>
<evidence type="ECO:0000256" key="5">
    <source>
        <dbReference type="ARBA" id="ARBA00022553"/>
    </source>
</evidence>
<comment type="caution">
    <text evidence="20">The sequence shown here is derived from an EMBL/GenBank/DDBJ whole genome shotgun (WGS) entry which is preliminary data.</text>
</comment>
<evidence type="ECO:0000256" key="3">
    <source>
        <dbReference type="ARBA" id="ARBA00012438"/>
    </source>
</evidence>
<dbReference type="Pfam" id="PF01627">
    <property type="entry name" value="Hpt"/>
    <property type="match status" value="1"/>
</dbReference>
<dbReference type="OrthoDB" id="9177379at2"/>
<evidence type="ECO:0000256" key="16">
    <source>
        <dbReference type="SAM" id="MobiDB-lite"/>
    </source>
</evidence>
<keyword evidence="21" id="KW-1185">Reference proteome</keyword>
<dbReference type="SUPFAM" id="SSF55874">
    <property type="entry name" value="ATPase domain of HSP90 chaperone/DNA topoisomerase II/histidine kinase"/>
    <property type="match status" value="1"/>
</dbReference>
<dbReference type="Gene3D" id="1.20.120.160">
    <property type="entry name" value="HPT domain"/>
    <property type="match status" value="1"/>
</dbReference>